<sequence length="619" mass="70150">MEDSLLPNIVAFIAKIDPFDLLTFESQNALASSVDIIYLMKDETLTSEKIVGQGLYIVRMGAIEQLHHDGSLRSRTGEGDIFGFTQLYRNGESEYTVKAIENTLLYRIPKTTLQQLMDETPKIRDHFSDHDFIRLAHSEKKLATDESIYLKTVEHVMNRRVAQVESSMSIQNVANVMVEKHRSNALVVEDGKLVGIVTDRDLTKRVIAKASSVFEPIRTVMTESPQVLGKDTLLLEAIEYMMQYNIRSVPIIDGNDVIGVLTATSLVEKNHAQAIFLISRIYRQESIEELVALVPQRYAVFHSLLETGVKSKSIQQIMTLIADAFNKRLLQLAEKKLGPPPMEYSWFVAGSQARHEIHLNSDQDNGLILEKEPTPNESVYFRKLSNFVCNGLNACGYDLCPANKMASNDEWRVSLTVWKNYYKHWIINPDPQSILDISVFLDIRHLFGKAYLVDDILKTIKTYLNGNNRILSILVANSTRVSPPLGLFRQFVLTKYGENKDVLNIKKQAVSLIVELSRIYALNAGCLLTDTNTRLGVAAEQGVISQTSKQELQEALAFINKVRFRHQSTAILTDQEITNYISPANLTPFERNHLKDAFRIITRYQEAAQQRYHAKGKLV</sequence>
<feature type="domain" description="Cyclic nucleotide-binding" evidence="3">
    <location>
        <begin position="18"/>
        <end position="124"/>
    </location>
</feature>
<dbReference type="Pfam" id="PF00027">
    <property type="entry name" value="cNMP_binding"/>
    <property type="match status" value="1"/>
</dbReference>
<evidence type="ECO:0000256" key="2">
    <source>
        <dbReference type="PROSITE-ProRule" id="PRU00703"/>
    </source>
</evidence>
<protein>
    <submittedName>
        <fullName evidence="5">Cyclic nucleotide-binding protein</fullName>
    </submittedName>
</protein>
<dbReference type="InterPro" id="IPR005105">
    <property type="entry name" value="GlnD_Uridyltrans_N"/>
</dbReference>
<feature type="domain" description="CBS" evidence="4">
    <location>
        <begin position="157"/>
        <end position="213"/>
    </location>
</feature>
<dbReference type="InterPro" id="IPR051462">
    <property type="entry name" value="CBS_domain-containing"/>
</dbReference>
<dbReference type="PANTHER" id="PTHR48108">
    <property type="entry name" value="CBS DOMAIN-CONTAINING PROTEIN CBSX2, CHLOROPLASTIC"/>
    <property type="match status" value="1"/>
</dbReference>
<dbReference type="Pfam" id="PF03445">
    <property type="entry name" value="DUF294"/>
    <property type="match status" value="1"/>
</dbReference>
<keyword evidence="1" id="KW-0677">Repeat</keyword>
<evidence type="ECO:0000313" key="5">
    <source>
        <dbReference type="EMBL" id="OEF25223.1"/>
    </source>
</evidence>
<dbReference type="STRING" id="1188252.A1QC_09450"/>
<organism evidence="5 6">
    <name type="scientific">Vibrio rumoiensis 1S-45</name>
    <dbReference type="NCBI Taxonomy" id="1188252"/>
    <lineage>
        <taxon>Bacteria</taxon>
        <taxon>Pseudomonadati</taxon>
        <taxon>Pseudomonadota</taxon>
        <taxon>Gammaproteobacteria</taxon>
        <taxon>Vibrionales</taxon>
        <taxon>Vibrionaceae</taxon>
        <taxon>Vibrio</taxon>
    </lineage>
</organism>
<evidence type="ECO:0000313" key="6">
    <source>
        <dbReference type="Proteomes" id="UP000094070"/>
    </source>
</evidence>
<feature type="domain" description="CBS" evidence="4">
    <location>
        <begin position="221"/>
        <end position="277"/>
    </location>
</feature>
<dbReference type="OrthoDB" id="9808528at2"/>
<dbReference type="CDD" id="cd05401">
    <property type="entry name" value="NT_GlnE_GlnD_like"/>
    <property type="match status" value="1"/>
</dbReference>
<dbReference type="InterPro" id="IPR018490">
    <property type="entry name" value="cNMP-bd_dom_sf"/>
</dbReference>
<dbReference type="RefSeq" id="WP_017024529.1">
    <property type="nucleotide sequence ID" value="NZ_AJYK02000065.1"/>
</dbReference>
<dbReference type="EMBL" id="AJYK02000065">
    <property type="protein sequence ID" value="OEF25223.1"/>
    <property type="molecule type" value="Genomic_DNA"/>
</dbReference>
<dbReference type="InterPro" id="IPR018821">
    <property type="entry name" value="DUF294_put_nucleoTrafse_sb-bd"/>
</dbReference>
<dbReference type="GO" id="GO:0008773">
    <property type="term" value="F:[protein-PII] uridylyltransferase activity"/>
    <property type="evidence" value="ECO:0007669"/>
    <property type="project" value="InterPro"/>
</dbReference>
<dbReference type="Gene3D" id="2.60.120.10">
    <property type="entry name" value="Jelly Rolls"/>
    <property type="match status" value="1"/>
</dbReference>
<keyword evidence="2" id="KW-0129">CBS domain</keyword>
<evidence type="ECO:0000259" key="4">
    <source>
        <dbReference type="PROSITE" id="PS51371"/>
    </source>
</evidence>
<keyword evidence="6" id="KW-1185">Reference proteome</keyword>
<dbReference type="Proteomes" id="UP000094070">
    <property type="component" value="Unassembled WGS sequence"/>
</dbReference>
<reference evidence="5 6" key="1">
    <citation type="journal article" date="2012" name="Science">
        <title>Ecological populations of bacteria act as socially cohesive units of antibiotic production and resistance.</title>
        <authorList>
            <person name="Cordero O.X."/>
            <person name="Wildschutte H."/>
            <person name="Kirkup B."/>
            <person name="Proehl S."/>
            <person name="Ngo L."/>
            <person name="Hussain F."/>
            <person name="Le Roux F."/>
            <person name="Mincer T."/>
            <person name="Polz M.F."/>
        </authorList>
    </citation>
    <scope>NUCLEOTIDE SEQUENCE [LARGE SCALE GENOMIC DNA]</scope>
    <source>
        <strain evidence="5 6">1S-45</strain>
    </source>
</reference>
<name>A0A1E5E1U1_9VIBR</name>
<dbReference type="PROSITE" id="PS50042">
    <property type="entry name" value="CNMP_BINDING_3"/>
    <property type="match status" value="1"/>
</dbReference>
<dbReference type="SMART" id="SM00116">
    <property type="entry name" value="CBS"/>
    <property type="match status" value="2"/>
</dbReference>
<dbReference type="InterPro" id="IPR000644">
    <property type="entry name" value="CBS_dom"/>
</dbReference>
<dbReference type="InterPro" id="IPR046342">
    <property type="entry name" value="CBS_dom_sf"/>
</dbReference>
<proteinExistence type="predicted"/>
<dbReference type="InterPro" id="IPR014710">
    <property type="entry name" value="RmlC-like_jellyroll"/>
</dbReference>
<dbReference type="SUPFAM" id="SSF54631">
    <property type="entry name" value="CBS-domain pair"/>
    <property type="match status" value="1"/>
</dbReference>
<dbReference type="CDD" id="cd00038">
    <property type="entry name" value="CAP_ED"/>
    <property type="match status" value="1"/>
</dbReference>
<dbReference type="Pfam" id="PF10335">
    <property type="entry name" value="DUF294_C"/>
    <property type="match status" value="1"/>
</dbReference>
<dbReference type="Gene3D" id="3.10.580.10">
    <property type="entry name" value="CBS-domain"/>
    <property type="match status" value="1"/>
</dbReference>
<gene>
    <name evidence="5" type="ORF">A1QC_09450</name>
</gene>
<dbReference type="SUPFAM" id="SSF51206">
    <property type="entry name" value="cAMP-binding domain-like"/>
    <property type="match status" value="1"/>
</dbReference>
<dbReference type="PROSITE" id="PS51371">
    <property type="entry name" value="CBS"/>
    <property type="match status" value="2"/>
</dbReference>
<dbReference type="AlphaFoldDB" id="A0A1E5E1U1"/>
<evidence type="ECO:0000259" key="3">
    <source>
        <dbReference type="PROSITE" id="PS50042"/>
    </source>
</evidence>
<comment type="caution">
    <text evidence="5">The sequence shown here is derived from an EMBL/GenBank/DDBJ whole genome shotgun (WGS) entry which is preliminary data.</text>
</comment>
<dbReference type="InterPro" id="IPR000595">
    <property type="entry name" value="cNMP-bd_dom"/>
</dbReference>
<accession>A0A1E5E1U1</accession>
<evidence type="ECO:0000256" key="1">
    <source>
        <dbReference type="ARBA" id="ARBA00022737"/>
    </source>
</evidence>
<dbReference type="eggNOG" id="COG2905">
    <property type="taxonomic scope" value="Bacteria"/>
</dbReference>
<dbReference type="PANTHER" id="PTHR48108:SF26">
    <property type="entry name" value="CBS DOMAIN-CONTAINING PROTEIN DDB_G0289609"/>
    <property type="match status" value="1"/>
</dbReference>
<dbReference type="Pfam" id="PF00571">
    <property type="entry name" value="CBS"/>
    <property type="match status" value="2"/>
</dbReference>